<evidence type="ECO:0000313" key="4">
    <source>
        <dbReference type="EMBL" id="QRD85110.1"/>
    </source>
</evidence>
<dbReference type="OMA" id="CENAGMS"/>
<protein>
    <submittedName>
        <fullName evidence="4">PKS-like enzyme</fullName>
    </submittedName>
</protein>
<proteinExistence type="predicted"/>
<evidence type="ECO:0000256" key="2">
    <source>
        <dbReference type="ARBA" id="ARBA00022553"/>
    </source>
</evidence>
<dbReference type="SUPFAM" id="SSF53901">
    <property type="entry name" value="Thiolase-like"/>
    <property type="match status" value="1"/>
</dbReference>
<dbReference type="InterPro" id="IPR050091">
    <property type="entry name" value="PKS_NRPS_Biosynth_Enz"/>
</dbReference>
<dbReference type="InterPro" id="IPR020841">
    <property type="entry name" value="PKS_Beta-ketoAc_synthase_dom"/>
</dbReference>
<evidence type="ECO:0000256" key="1">
    <source>
        <dbReference type="ARBA" id="ARBA00022450"/>
    </source>
</evidence>
<reference evidence="5" key="1">
    <citation type="journal article" date="2021" name="G3 (Bethesda)">
        <title>Chromosome assembled and annotated genome sequence of Aspergillus flavus NRRL 3357.</title>
        <authorList>
            <person name="Skerker J.M."/>
            <person name="Pianalto K.M."/>
            <person name="Mondo S.J."/>
            <person name="Yang K."/>
            <person name="Arkin A.P."/>
            <person name="Keller N.P."/>
            <person name="Grigoriev I.V."/>
            <person name="Louise Glass N.L."/>
        </authorList>
    </citation>
    <scope>NUCLEOTIDE SEQUENCE [LARGE SCALE GENOMIC DNA]</scope>
    <source>
        <strain evidence="5">ATCC 200026 / FGSC A1120 / IAM 13836 / NRRL 3357 / JCM 12722 / SRRC 167</strain>
    </source>
</reference>
<dbReference type="GO" id="GO:0006633">
    <property type="term" value="P:fatty acid biosynthetic process"/>
    <property type="evidence" value="ECO:0007669"/>
    <property type="project" value="TreeGrafter"/>
</dbReference>
<dbReference type="GO" id="GO:0044550">
    <property type="term" value="P:secondary metabolite biosynthetic process"/>
    <property type="evidence" value="ECO:0007669"/>
    <property type="project" value="TreeGrafter"/>
</dbReference>
<gene>
    <name evidence="4" type="ORF">F9C07_4161</name>
</gene>
<dbReference type="InterPro" id="IPR016039">
    <property type="entry name" value="Thiolase-like"/>
</dbReference>
<feature type="domain" description="Ketosynthase family 3 (KS3)" evidence="3">
    <location>
        <begin position="5"/>
        <end position="301"/>
    </location>
</feature>
<dbReference type="PROSITE" id="PS52004">
    <property type="entry name" value="KS3_2"/>
    <property type="match status" value="1"/>
</dbReference>
<dbReference type="InterPro" id="IPR014030">
    <property type="entry name" value="Ketoacyl_synth_N"/>
</dbReference>
<evidence type="ECO:0000259" key="3">
    <source>
        <dbReference type="PROSITE" id="PS52004"/>
    </source>
</evidence>
<dbReference type="Gene3D" id="3.40.47.10">
    <property type="match status" value="2"/>
</dbReference>
<dbReference type="AlphaFoldDB" id="A0A7U2MJY7"/>
<evidence type="ECO:0000313" key="5">
    <source>
        <dbReference type="Proteomes" id="UP000596276"/>
    </source>
</evidence>
<keyword evidence="5" id="KW-1185">Reference proteome</keyword>
<dbReference type="EMBL" id="CP044620">
    <property type="protein sequence ID" value="QRD85110.1"/>
    <property type="molecule type" value="Genomic_DNA"/>
</dbReference>
<dbReference type="CDD" id="cd00833">
    <property type="entry name" value="PKS"/>
    <property type="match status" value="1"/>
</dbReference>
<sequence length="301" mass="33256">MFLRHQDAFCTHHGGRPNCGGGLSMPFSRRCEFPMQVLGHAKEWQRWNSNAFYHPGGDRSNVLPTKGGHFLREDPYVFDAAFLNITAAEAIALDPKQWIAMEVTYEACENAGMSLQRLSGTQTACYIGSGASDNRGAVERDFLHNPKHHLLGTGDEMISNRISHFFNIHGPKRHGESQMAITGGVSLMPTQDFTTHLNNLNFLKPEGRSKAFNESAGGYGRGEGCGIIILKRLADAIQEGDDIRAIIRATGANSDGFTQVGKYTLVSTAQYRAHVSPKLNQELLTLLFAGSCRLWKHRLHS</sequence>
<dbReference type="GO" id="GO:0004312">
    <property type="term" value="F:fatty acid synthase activity"/>
    <property type="evidence" value="ECO:0007669"/>
    <property type="project" value="TreeGrafter"/>
</dbReference>
<dbReference type="SMART" id="SM00825">
    <property type="entry name" value="PKS_KS"/>
    <property type="match status" value="1"/>
</dbReference>
<keyword evidence="2" id="KW-0597">Phosphoprotein</keyword>
<dbReference type="VEuPathDB" id="FungiDB:AFLA_006346"/>
<name>A0A7U2MJY7_ASPFN</name>
<dbReference type="PANTHER" id="PTHR43775:SF37">
    <property type="entry name" value="SI:DKEY-61P9.11"/>
    <property type="match status" value="1"/>
</dbReference>
<organism evidence="4 5">
    <name type="scientific">Aspergillus flavus (strain ATCC 200026 / FGSC A1120 / IAM 13836 / NRRL 3357 / JCM 12722 / SRRC 167)</name>
    <dbReference type="NCBI Taxonomy" id="332952"/>
    <lineage>
        <taxon>Eukaryota</taxon>
        <taxon>Fungi</taxon>
        <taxon>Dikarya</taxon>
        <taxon>Ascomycota</taxon>
        <taxon>Pezizomycotina</taxon>
        <taxon>Eurotiomycetes</taxon>
        <taxon>Eurotiomycetidae</taxon>
        <taxon>Eurotiales</taxon>
        <taxon>Aspergillaceae</taxon>
        <taxon>Aspergillus</taxon>
        <taxon>Aspergillus subgen. Circumdati</taxon>
    </lineage>
</organism>
<keyword evidence="1" id="KW-0596">Phosphopantetheine</keyword>
<dbReference type="Pfam" id="PF00109">
    <property type="entry name" value="ketoacyl-synt"/>
    <property type="match status" value="2"/>
</dbReference>
<dbReference type="PANTHER" id="PTHR43775">
    <property type="entry name" value="FATTY ACID SYNTHASE"/>
    <property type="match status" value="1"/>
</dbReference>
<dbReference type="Proteomes" id="UP000596276">
    <property type="component" value="Chromosome 3"/>
</dbReference>
<dbReference type="VEuPathDB" id="FungiDB:F9C07_4161"/>
<accession>A0A7U2MJY7</accession>